<dbReference type="PROSITE" id="PS50092">
    <property type="entry name" value="TSP1"/>
    <property type="match status" value="7"/>
</dbReference>
<evidence type="ECO:0000313" key="4">
    <source>
        <dbReference type="EMBL" id="VDI48372.1"/>
    </source>
</evidence>
<keyword evidence="1" id="KW-0677">Repeat</keyword>
<sequence length="887" mass="100763">MSPLSEEMHTEKSNSATQSDTDGTFFDAFKTEMCAEQGAKRKRQPEDETSAEKLTTSVQCETNMNDVDESSSYEVAKLGGKPNRRITDPIALEKAIALLEGNLKKLNAEEPSQPFVESEDKSQLYATCKVESKDIDECAAVQSLPNTEHLDSSFNIISAEKKCIFLELKVPSKVFDDKMLFRVALRALIVKIARAGKVDINKQSTITLHLTFEDDLTEDIVKQIQEVSNHSNMSCKMDERVKSDDNYPNEDWLKEKLAWLENENVTLMAENCQLFKNIFEKDEDISTLKMQIEILQGLLKDDTKEKAEFLVNHMTDALFVLRPPDREKFMRKCTVGQKVCRETDIGDKADIKWVTGISEEAKANFWSSYKCFMHRKEVMCPINGGWTTWTEWGQCQAKCGDLSEVKRRRTCMNPVPMNNGLQCFGVFSERKLCEGKCTGPAKREEGELESLDFIQKIQDIYPSLNETCLRHHCTYESLKMIEKTDIKDKFWESLQCYKYQRACPVDGKWSSWSSWSKCSPECGDGFHFRSRECNNPAPSNGGFKCFGKSYREEPCVGLVCPERSEVNPLMSSWSVFHACSTPCGKYGTTTKERLCLNPYSCPNGKKTQKITIEKPCYLGPCPKVGVWSIWSSYTNSSAVCGQGRRMRFRVCNEDKPVDGAVCKGKTVERRPLNGKCTAGSLQRFKKEESKAKFKALMHRVIQRDKPPDGEPEVNPMNPFVEDLYTPWSAWTQCSKSCATGIRERFRGCKNTTGLRCKGERWQIQPCNLANCPVMGGWSEWETWTTCSVTCGYNGIRTRYRRCDQPYAMFGGSCLGISEETSPCLKTAECDERISYSDWSSWSECSQTCGKGEKSRVRKCNPSKKNKTIVCFKEDTEVKSFCNAKPCP</sequence>
<comment type="caution">
    <text evidence="4">The sequence shown here is derived from an EMBL/GenBank/DDBJ whole genome shotgun (WGS) entry which is preliminary data.</text>
</comment>
<dbReference type="AlphaFoldDB" id="A0A8B6FFF3"/>
<dbReference type="Pfam" id="PF00090">
    <property type="entry name" value="TSP_1"/>
    <property type="match status" value="7"/>
</dbReference>
<feature type="compositionally biased region" description="Polar residues" evidence="3">
    <location>
        <begin position="52"/>
        <end position="63"/>
    </location>
</feature>
<dbReference type="SMART" id="SM00209">
    <property type="entry name" value="TSP1"/>
    <property type="match status" value="7"/>
</dbReference>
<dbReference type="PANTHER" id="PTHR22906">
    <property type="entry name" value="PROPERDIN"/>
    <property type="match status" value="1"/>
</dbReference>
<dbReference type="InterPro" id="IPR052065">
    <property type="entry name" value="Compl_asym_regulator"/>
</dbReference>
<dbReference type="FunFam" id="2.20.100.10:FF:000002">
    <property type="entry name" value="Unc-5 netrin receptor C"/>
    <property type="match status" value="1"/>
</dbReference>
<accession>A0A8B6FFF3</accession>
<evidence type="ECO:0000256" key="3">
    <source>
        <dbReference type="SAM" id="MobiDB-lite"/>
    </source>
</evidence>
<dbReference type="Gene3D" id="2.20.100.10">
    <property type="entry name" value="Thrombospondin type-1 (TSP1) repeat"/>
    <property type="match status" value="7"/>
</dbReference>
<dbReference type="FunFam" id="2.20.100.10:FF:000001">
    <property type="entry name" value="semaphorin-5A isoform X1"/>
    <property type="match status" value="1"/>
</dbReference>
<dbReference type="OrthoDB" id="10062639at2759"/>
<feature type="compositionally biased region" description="Basic and acidic residues" evidence="3">
    <location>
        <begin position="1"/>
        <end position="12"/>
    </location>
</feature>
<evidence type="ECO:0000256" key="1">
    <source>
        <dbReference type="ARBA" id="ARBA00022737"/>
    </source>
</evidence>
<proteinExistence type="predicted"/>
<reference evidence="4" key="1">
    <citation type="submission" date="2018-11" db="EMBL/GenBank/DDBJ databases">
        <authorList>
            <person name="Alioto T."/>
            <person name="Alioto T."/>
        </authorList>
    </citation>
    <scope>NUCLEOTIDE SEQUENCE</scope>
</reference>
<feature type="non-terminal residue" evidence="4">
    <location>
        <position position="1"/>
    </location>
</feature>
<dbReference type="PRINTS" id="PR01705">
    <property type="entry name" value="TSP1REPEAT"/>
</dbReference>
<evidence type="ECO:0008006" key="6">
    <source>
        <dbReference type="Google" id="ProtNLM"/>
    </source>
</evidence>
<keyword evidence="2" id="KW-1015">Disulfide bond</keyword>
<dbReference type="Proteomes" id="UP000596742">
    <property type="component" value="Unassembled WGS sequence"/>
</dbReference>
<protein>
    <recommendedName>
        <fullName evidence="6">Hemicentin-1</fullName>
    </recommendedName>
</protein>
<evidence type="ECO:0000256" key="2">
    <source>
        <dbReference type="ARBA" id="ARBA00023157"/>
    </source>
</evidence>
<name>A0A8B6FFF3_MYTGA</name>
<dbReference type="InterPro" id="IPR036383">
    <property type="entry name" value="TSP1_rpt_sf"/>
</dbReference>
<dbReference type="EMBL" id="UYJE01006722">
    <property type="protein sequence ID" value="VDI48372.1"/>
    <property type="molecule type" value="Genomic_DNA"/>
</dbReference>
<keyword evidence="5" id="KW-1185">Reference proteome</keyword>
<dbReference type="InterPro" id="IPR000884">
    <property type="entry name" value="TSP1_rpt"/>
</dbReference>
<feature type="region of interest" description="Disordered" evidence="3">
    <location>
        <begin position="1"/>
        <end position="63"/>
    </location>
</feature>
<evidence type="ECO:0000313" key="5">
    <source>
        <dbReference type="Proteomes" id="UP000596742"/>
    </source>
</evidence>
<gene>
    <name evidence="4" type="ORF">MGAL_10B026877</name>
</gene>
<feature type="compositionally biased region" description="Polar residues" evidence="3">
    <location>
        <begin position="13"/>
        <end position="22"/>
    </location>
</feature>
<organism evidence="4 5">
    <name type="scientific">Mytilus galloprovincialis</name>
    <name type="common">Mediterranean mussel</name>
    <dbReference type="NCBI Taxonomy" id="29158"/>
    <lineage>
        <taxon>Eukaryota</taxon>
        <taxon>Metazoa</taxon>
        <taxon>Spiralia</taxon>
        <taxon>Lophotrochozoa</taxon>
        <taxon>Mollusca</taxon>
        <taxon>Bivalvia</taxon>
        <taxon>Autobranchia</taxon>
        <taxon>Pteriomorphia</taxon>
        <taxon>Mytilida</taxon>
        <taxon>Mytiloidea</taxon>
        <taxon>Mytilidae</taxon>
        <taxon>Mytilinae</taxon>
        <taxon>Mytilus</taxon>
    </lineage>
</organism>
<dbReference type="SUPFAM" id="SSF82895">
    <property type="entry name" value="TSP-1 type 1 repeat"/>
    <property type="match status" value="7"/>
</dbReference>